<accession>A0A1G5FBM0</accession>
<gene>
    <name evidence="1" type="ORF">SAMN02910451_02340</name>
</gene>
<evidence type="ECO:0000313" key="1">
    <source>
        <dbReference type="EMBL" id="SCY36577.1"/>
    </source>
</evidence>
<sequence>MKVIIIRHGTVDYEWERAYSSGEFDRACDRYDKAPIIRMSYDIPFINAQQIYVSALPRTQDTAKEIFGNKDFICTELINEVPLGSSFNCKIKLPLWFWNITGRLQWFLNIKRQVESRKETRSRVRKFVELLNAAGCDSAVVTHGFYMHTLVKEMQKAGFRITKSMRNYKNGDYVVAEKYVARRWKF</sequence>
<dbReference type="SUPFAM" id="SSF53254">
    <property type="entry name" value="Phosphoglycerate mutase-like"/>
    <property type="match status" value="1"/>
</dbReference>
<dbReference type="EMBL" id="FMUR01000014">
    <property type="protein sequence ID" value="SCY36577.1"/>
    <property type="molecule type" value="Genomic_DNA"/>
</dbReference>
<dbReference type="RefSeq" id="WP_074462816.1">
    <property type="nucleotide sequence ID" value="NZ_FMUR01000014.1"/>
</dbReference>
<dbReference type="OrthoDB" id="1680942at2"/>
<dbReference type="InterPro" id="IPR013078">
    <property type="entry name" value="His_Pase_superF_clade-1"/>
</dbReference>
<protein>
    <submittedName>
        <fullName evidence="1">Broad specificity phosphatase PhoE</fullName>
    </submittedName>
</protein>
<dbReference type="InterPro" id="IPR029033">
    <property type="entry name" value="His_PPase_superfam"/>
</dbReference>
<evidence type="ECO:0000313" key="2">
    <source>
        <dbReference type="Proteomes" id="UP000183047"/>
    </source>
</evidence>
<organism evidence="1 2">
    <name type="scientific">Butyrivibrio hungatei</name>
    <dbReference type="NCBI Taxonomy" id="185008"/>
    <lineage>
        <taxon>Bacteria</taxon>
        <taxon>Bacillati</taxon>
        <taxon>Bacillota</taxon>
        <taxon>Clostridia</taxon>
        <taxon>Lachnospirales</taxon>
        <taxon>Lachnospiraceae</taxon>
        <taxon>Butyrivibrio</taxon>
    </lineage>
</organism>
<dbReference type="Pfam" id="PF00300">
    <property type="entry name" value="His_Phos_1"/>
    <property type="match status" value="1"/>
</dbReference>
<dbReference type="Gene3D" id="3.40.50.1240">
    <property type="entry name" value="Phosphoglycerate mutase-like"/>
    <property type="match status" value="1"/>
</dbReference>
<reference evidence="2" key="1">
    <citation type="submission" date="2016-10" db="EMBL/GenBank/DDBJ databases">
        <authorList>
            <person name="Varghese N."/>
            <person name="Submissions S."/>
        </authorList>
    </citation>
    <scope>NUCLEOTIDE SEQUENCE [LARGE SCALE GENOMIC DNA]</scope>
    <source>
        <strain evidence="2">XBD2006</strain>
    </source>
</reference>
<proteinExistence type="predicted"/>
<dbReference type="Proteomes" id="UP000183047">
    <property type="component" value="Unassembled WGS sequence"/>
</dbReference>
<keyword evidence="2" id="KW-1185">Reference proteome</keyword>
<name>A0A1G5FBM0_9FIRM</name>
<dbReference type="AlphaFoldDB" id="A0A1G5FBM0"/>